<comment type="subcellular location">
    <subcellularLocation>
        <location evidence="1">Cell membrane</location>
        <topology evidence="1">Multi-pass membrane protein</topology>
    </subcellularLocation>
</comment>
<evidence type="ECO:0000256" key="4">
    <source>
        <dbReference type="ARBA" id="ARBA00022989"/>
    </source>
</evidence>
<keyword evidence="2" id="KW-1003">Cell membrane</keyword>
<feature type="transmembrane region" description="Helical" evidence="6">
    <location>
        <begin position="223"/>
        <end position="242"/>
    </location>
</feature>
<feature type="domain" description="EamA" evidence="7">
    <location>
        <begin position="165"/>
        <end position="294"/>
    </location>
</feature>
<evidence type="ECO:0000313" key="9">
    <source>
        <dbReference type="Proteomes" id="UP001467690"/>
    </source>
</evidence>
<keyword evidence="4 6" id="KW-1133">Transmembrane helix</keyword>
<feature type="transmembrane region" description="Helical" evidence="6">
    <location>
        <begin position="279"/>
        <end position="299"/>
    </location>
</feature>
<evidence type="ECO:0000256" key="5">
    <source>
        <dbReference type="ARBA" id="ARBA00023136"/>
    </source>
</evidence>
<evidence type="ECO:0000313" key="8">
    <source>
        <dbReference type="EMBL" id="MER2492233.1"/>
    </source>
</evidence>
<proteinExistence type="predicted"/>
<keyword evidence="5 6" id="KW-0472">Membrane</keyword>
<evidence type="ECO:0000256" key="1">
    <source>
        <dbReference type="ARBA" id="ARBA00004651"/>
    </source>
</evidence>
<feature type="transmembrane region" description="Helical" evidence="6">
    <location>
        <begin position="137"/>
        <end position="157"/>
    </location>
</feature>
<evidence type="ECO:0000256" key="2">
    <source>
        <dbReference type="ARBA" id="ARBA00022475"/>
    </source>
</evidence>
<gene>
    <name evidence="8" type="ORF">ABS311_10095</name>
</gene>
<name>A0ABV1RH11_9ALTE</name>
<protein>
    <submittedName>
        <fullName evidence="8">EamA family transporter</fullName>
    </submittedName>
</protein>
<dbReference type="InterPro" id="IPR000620">
    <property type="entry name" value="EamA_dom"/>
</dbReference>
<feature type="transmembrane region" description="Helical" evidence="6">
    <location>
        <begin position="51"/>
        <end position="71"/>
    </location>
</feature>
<evidence type="ECO:0000259" key="7">
    <source>
        <dbReference type="Pfam" id="PF00892"/>
    </source>
</evidence>
<organism evidence="8 9">
    <name type="scientific">Catenovulum sediminis</name>
    <dbReference type="NCBI Taxonomy" id="1740262"/>
    <lineage>
        <taxon>Bacteria</taxon>
        <taxon>Pseudomonadati</taxon>
        <taxon>Pseudomonadota</taxon>
        <taxon>Gammaproteobacteria</taxon>
        <taxon>Alteromonadales</taxon>
        <taxon>Alteromonadaceae</taxon>
        <taxon>Catenovulum</taxon>
    </lineage>
</organism>
<dbReference type="PANTHER" id="PTHR42920">
    <property type="entry name" value="OS03G0707200 PROTEIN-RELATED"/>
    <property type="match status" value="1"/>
</dbReference>
<dbReference type="Proteomes" id="UP001467690">
    <property type="component" value="Unassembled WGS sequence"/>
</dbReference>
<feature type="transmembrane region" description="Helical" evidence="6">
    <location>
        <begin position="163"/>
        <end position="179"/>
    </location>
</feature>
<evidence type="ECO:0000256" key="3">
    <source>
        <dbReference type="ARBA" id="ARBA00022692"/>
    </source>
</evidence>
<sequence length="303" mass="33156">MKYWLTAQNKMSSLKSTAAEQKVALLQVHMGVLLLGGTALFSKIVPLSGSAISLARAAIAALFLAMIVKATEGRLSLNSFRDYRNGVILGVFMAIHWVTYFYAMQLSSVATGMIALYTYPVMIVLIEPLLHKQLPKLMDVVMAMFVLAGVALMVPNLSLESDYTLGILLGVLSAVFFAARNIMNHKVFAHYSGTKNMMFQSFVIALVLMPFEITSFSEIKDSTIAWLLLLGVVFTALPHSLIVNGLRSIRAKTMSLVSCLSPCYGTAFAAIFLTEYPSWQTLLGGAMVVSAAVFETWSVNRQK</sequence>
<evidence type="ECO:0000256" key="6">
    <source>
        <dbReference type="SAM" id="Phobius"/>
    </source>
</evidence>
<reference evidence="8 9" key="1">
    <citation type="submission" date="2024-06" db="EMBL/GenBank/DDBJ databases">
        <authorList>
            <person name="Chen R.Y."/>
        </authorList>
    </citation>
    <scope>NUCLEOTIDE SEQUENCE [LARGE SCALE GENOMIC DNA]</scope>
    <source>
        <strain evidence="8 9">D2</strain>
    </source>
</reference>
<feature type="domain" description="EamA" evidence="7">
    <location>
        <begin position="27"/>
        <end position="153"/>
    </location>
</feature>
<accession>A0ABV1RH11</accession>
<feature type="transmembrane region" description="Helical" evidence="6">
    <location>
        <begin position="109"/>
        <end position="130"/>
    </location>
</feature>
<dbReference type="PANTHER" id="PTHR42920:SF5">
    <property type="entry name" value="EAMA DOMAIN-CONTAINING PROTEIN"/>
    <property type="match status" value="1"/>
</dbReference>
<dbReference type="InterPro" id="IPR037185">
    <property type="entry name" value="EmrE-like"/>
</dbReference>
<dbReference type="InterPro" id="IPR051258">
    <property type="entry name" value="Diverse_Substrate_Transporter"/>
</dbReference>
<dbReference type="SUPFAM" id="SSF103481">
    <property type="entry name" value="Multidrug resistance efflux transporter EmrE"/>
    <property type="match status" value="2"/>
</dbReference>
<feature type="transmembrane region" description="Helical" evidence="6">
    <location>
        <begin position="254"/>
        <end position="273"/>
    </location>
</feature>
<feature type="transmembrane region" description="Helical" evidence="6">
    <location>
        <begin position="83"/>
        <end position="103"/>
    </location>
</feature>
<feature type="transmembrane region" description="Helical" evidence="6">
    <location>
        <begin position="23"/>
        <end position="45"/>
    </location>
</feature>
<dbReference type="Pfam" id="PF00892">
    <property type="entry name" value="EamA"/>
    <property type="match status" value="2"/>
</dbReference>
<comment type="caution">
    <text evidence="8">The sequence shown here is derived from an EMBL/GenBank/DDBJ whole genome shotgun (WGS) entry which is preliminary data.</text>
</comment>
<keyword evidence="9" id="KW-1185">Reference proteome</keyword>
<dbReference type="EMBL" id="JBELOE010000200">
    <property type="protein sequence ID" value="MER2492233.1"/>
    <property type="molecule type" value="Genomic_DNA"/>
</dbReference>
<keyword evidence="3 6" id="KW-0812">Transmembrane</keyword>
<dbReference type="RefSeq" id="WP_342779128.1">
    <property type="nucleotide sequence ID" value="NZ_CP041660.1"/>
</dbReference>